<evidence type="ECO:0000313" key="1">
    <source>
        <dbReference type="EMBL" id="MEM5532432.1"/>
    </source>
</evidence>
<evidence type="ECO:0000313" key="2">
    <source>
        <dbReference type="Proteomes" id="UP001457661"/>
    </source>
</evidence>
<dbReference type="Proteomes" id="UP001457661">
    <property type="component" value="Unassembled WGS sequence"/>
</dbReference>
<organism evidence="1 2">
    <name type="scientific">Pseudoalteromonas arctica</name>
    <dbReference type="NCBI Taxonomy" id="394751"/>
    <lineage>
        <taxon>Bacteria</taxon>
        <taxon>Pseudomonadati</taxon>
        <taxon>Pseudomonadota</taxon>
        <taxon>Gammaproteobacteria</taxon>
        <taxon>Alteromonadales</taxon>
        <taxon>Pseudoalteromonadaceae</taxon>
        <taxon>Pseudoalteromonas</taxon>
    </lineage>
</organism>
<gene>
    <name evidence="1" type="ORF">WNY57_08340</name>
</gene>
<accession>A0ABU9TFE9</accession>
<name>A0ABU9TFE9_9GAMM</name>
<sequence length="290" mass="32944">MSTDDQIEEIVKYCPYKMKTVGFYPAFLIDPCVLPLKETDLSEVKSFGKYATVILKSSKPLPHGHYARLIIAYLTTEIVRRPELPSHIIANSVSDLFKQVTGQKEISGGTYANFMLALERVFDITFTIEPTAKSKDKLRRRGFFAEADNLLGDHHLGNYNAKYKEVLYTPSNSFKTLVAYQKSIISIDLRFLKLARGKDLVLAHDLYIYLVRRGYEKGGVSFVPWVTLHKDIFPYLKKLELSRFKRRFIRALDLILTCHPNAGVSIASSDLGILIAPSNNFLRGKKLDTS</sequence>
<protein>
    <submittedName>
        <fullName evidence="1">Uncharacterized protein</fullName>
    </submittedName>
</protein>
<dbReference type="EMBL" id="JBBMQX010000005">
    <property type="protein sequence ID" value="MEM5532432.1"/>
    <property type="molecule type" value="Genomic_DNA"/>
</dbReference>
<dbReference type="RefSeq" id="WP_342879502.1">
    <property type="nucleotide sequence ID" value="NZ_JBBMQX010000005.1"/>
</dbReference>
<reference evidence="1 2" key="1">
    <citation type="submission" date="2024-03" db="EMBL/GenBank/DDBJ databases">
        <title>Community enrichment and isolation of bacterial strains for fucoidan degradation.</title>
        <authorList>
            <person name="Sichert A."/>
        </authorList>
    </citation>
    <scope>NUCLEOTIDE SEQUENCE [LARGE SCALE GENOMIC DNA]</scope>
    <source>
        <strain evidence="1 2">AS26</strain>
    </source>
</reference>
<keyword evidence="2" id="KW-1185">Reference proteome</keyword>
<proteinExistence type="predicted"/>
<comment type="caution">
    <text evidence="1">The sequence shown here is derived from an EMBL/GenBank/DDBJ whole genome shotgun (WGS) entry which is preliminary data.</text>
</comment>